<evidence type="ECO:0000259" key="1">
    <source>
        <dbReference type="Pfam" id="PF02470"/>
    </source>
</evidence>
<dbReference type="PANTHER" id="PTHR33371">
    <property type="entry name" value="INTERMEMBRANE PHOSPHOLIPID TRANSPORT SYSTEM BINDING PROTEIN MLAD-RELATED"/>
    <property type="match status" value="1"/>
</dbReference>
<name>A0A484HK02_9BACT</name>
<dbReference type="PANTHER" id="PTHR33371:SF4">
    <property type="entry name" value="INTERMEMBRANE PHOSPHOLIPID TRANSPORT SYSTEM BINDING PROTEIN MLAD"/>
    <property type="match status" value="1"/>
</dbReference>
<dbReference type="EMBL" id="CAACVI010000012">
    <property type="protein sequence ID" value="VEN73904.1"/>
    <property type="molecule type" value="Genomic_DNA"/>
</dbReference>
<dbReference type="AlphaFoldDB" id="A0A484HK02"/>
<proteinExistence type="predicted"/>
<dbReference type="Pfam" id="PF02470">
    <property type="entry name" value="MlaD"/>
    <property type="match status" value="1"/>
</dbReference>
<dbReference type="InterPro" id="IPR003399">
    <property type="entry name" value="Mce/MlaD"/>
</dbReference>
<organism evidence="2">
    <name type="scientific">uncultured Desulfobacteraceae bacterium</name>
    <dbReference type="NCBI Taxonomy" id="218296"/>
    <lineage>
        <taxon>Bacteria</taxon>
        <taxon>Pseudomonadati</taxon>
        <taxon>Thermodesulfobacteriota</taxon>
        <taxon>Desulfobacteria</taxon>
        <taxon>Desulfobacterales</taxon>
        <taxon>Desulfobacteraceae</taxon>
        <taxon>environmental samples</taxon>
    </lineage>
</organism>
<protein>
    <recommendedName>
        <fullName evidence="1">Mce/MlaD domain-containing protein</fullName>
    </recommendedName>
</protein>
<evidence type="ECO:0000313" key="2">
    <source>
        <dbReference type="EMBL" id="VEN73904.1"/>
    </source>
</evidence>
<dbReference type="InterPro" id="IPR052336">
    <property type="entry name" value="MlaD_Phospholipid_Transporter"/>
</dbReference>
<feature type="domain" description="Mce/MlaD" evidence="1">
    <location>
        <begin position="38"/>
        <end position="113"/>
    </location>
</feature>
<sequence>MSTFTTEAKVGLFVFIGLAVLGFMAVKVENSAFVKKTAYEVFVYFDSASGLAKDVQVEMAGVEVGRVGAISLDRGKARVGLRIHEEIVLAKDSRAFIRTRGILGDKYVEIEPGASESRIRPGEMIQNVVSPMELDELLLSLGDIMADVKKLSGTLAGVFGNPQGADSMRRIMTNLNALTDTLNRTAQKSHEDVSRLIANMADFSQALNDPDVGETISNIADFSESLAGPNMEKIIANLAAFSQTLKELGEENQGDISETVQNARKASDSLNTLLAELSDVSGSVKSISEKIDSGQGSIGRLINEDDTVESLNTALGGVNRYLSQQDRYRTWLDYTGEYLSDSQDVKSYLTLRLQPREDKHYLFQLVGDPAGRDTVTEFDRTVGGISLSEREVKTERDALKFSAQIAKRYYDLVLRGGFFESTGGLGADYHFFDDRLTLTIEAFDFDSDQNPHLKFKTLYSPFKPLYLSAGFDDFISEEGRESFFIGAGIHFSDEDIKTLISNIPISLK</sequence>
<reference evidence="2" key="1">
    <citation type="submission" date="2019-01" db="EMBL/GenBank/DDBJ databases">
        <authorList>
            <consortium name="Genoscope - CEA"/>
            <person name="William W."/>
        </authorList>
    </citation>
    <scope>NUCLEOTIDE SEQUENCE</scope>
    <source>
        <strain evidence="2">CR-1</strain>
    </source>
</reference>
<gene>
    <name evidence="2" type="ORF">EPICR_20374</name>
</gene>
<accession>A0A484HK02</accession>